<dbReference type="GO" id="GO:0050201">
    <property type="term" value="F:fucokinase activity"/>
    <property type="evidence" value="ECO:0000318"/>
    <property type="project" value="GO_Central"/>
</dbReference>
<gene>
    <name evidence="4" type="ORF">THAPSDRAFT_25488</name>
</gene>
<dbReference type="AlphaFoldDB" id="B8LDD2"/>
<dbReference type="eggNOG" id="KOG4644">
    <property type="taxonomic scope" value="Eukaryota"/>
</dbReference>
<dbReference type="STRING" id="35128.B8LDD2"/>
<feature type="compositionally biased region" description="Low complexity" evidence="3">
    <location>
        <begin position="165"/>
        <end position="178"/>
    </location>
</feature>
<dbReference type="InterPro" id="IPR052203">
    <property type="entry name" value="GHMP_Kinase-Related"/>
</dbReference>
<dbReference type="Gene3D" id="3.90.550.10">
    <property type="entry name" value="Spore Coat Polysaccharide Biosynthesis Protein SpsA, Chain A"/>
    <property type="match status" value="1"/>
</dbReference>
<dbReference type="OMA" id="DIFFLGM"/>
<proteinExistence type="predicted"/>
<sequence length="1253" mass="137881">MSQDQSSVDTLPLLLRIILSREDGDDNDNGDTNTTNSANLRHLSLTRAVQSLSTHELLHQLDLLDSFRRNCDNLYQRVRALFFLYAVHRFHLPERRRRAVLEKKRCVGTGVSSLERVQEEGIINGNCGGLSDVDSIKTVFCPKGYAALLDRRFDEAIDFFLTSVGSSDSSSSTAVSVSSEEDCNNEDDDDAKATRFYPVPKRTSLVSNLSYDPTHSAATTTTSNSSFSSQQYQYSISSYATTTANTTPRSYSNMSSLSMSSNLDGENLLRSCSSSSTSSNNANSKEYLLPSDSTSSALAKAYRSLAFQTLADQVKSSVRSHPGNEWMFQLEDVGDQPLRWSKDMVDGFLMGGDVGSIGKGPILLERTPVRMDISHSCWSDIFFLGMDFPEGARVINCSIDLAVRKEGEDDDVNPIPPIETRLRLTTENPGTIRLTSVDLNASVVLTHVSQVFNYAADYLGLLKAGLVASGIVPLGLEKMCESEDMPIKDLLAIMFPGSSDGNECKYGLELTTYVQNIPKGSRLAVSTNLLGSIIAVGMRATQQTASLTGTLLESERRLVAARAILGEWLGGSGGGWQDSGGVWPGLKLIHGVKPQPEDPEYGISRGRLLPNHVILGEDDAPQSLLKALEESLVLVHGGMAQNVGPVLEMVSEKYLLREEEEWNARHRAMEILDEILISLKQSDVKRIAELVTENFFGPIRTVIPSATNSYTESVIEKVQARFGSSFWGFWMLGGMSGGGMGFIFDPSAKAEALVAMNEILLETKREMETALPFAMDPCVFEYKVNTNGTVAELCSGNEDTALPAVESKTKSPTQSLDDLLAEQGFDTTLQEQIRSDLQSGKIGLANNRLGSESELTDVSAKHVVLANDTSISKDVYSRGLEALEKGTVGVVTLSAGVGSRWTQGAGVVKAIHPFCCIGGNHRTFVDVHLAKNQKISEDVGMPIPHVFTTSWMTHNQIHAEIRNKHSAHDSPIYVSKGSSIGLRMVPMVRDLKFLWQEQSHQKLDVQAQKVQDHLQHALMNWAESSGEGSDYRDNIPKQCLCPIGHWYEVPNLLLNGTLAKMLKERPQLKTLMVHNIDTIGADVDAGILAYEVVPRCIEDMGGGLFYVNGTPRLVEGLALPTEEDELKSSYYNSLTTWVDIDSLLSKFGLNRSDILEQSEKIPAAVHQFSRRLPTYVTIKDVKKRWGNGQEDVHPVAQFEKLWGDMSTLDDINCSYFVVSRQRGQQLKCPSQLDEWSRDGSAEYLDSLCSWNNG</sequence>
<dbReference type="PaxDb" id="35128-Thaps25488"/>
<protein>
    <recommendedName>
        <fullName evidence="6">UTP--glucose-1-phosphate uridylyltransferase</fullName>
    </recommendedName>
</protein>
<reference evidence="4 5" key="1">
    <citation type="journal article" date="2004" name="Science">
        <title>The genome of the diatom Thalassiosira pseudonana: ecology, evolution, and metabolism.</title>
        <authorList>
            <person name="Armbrust E.V."/>
            <person name="Berges J.A."/>
            <person name="Bowler C."/>
            <person name="Green B.R."/>
            <person name="Martinez D."/>
            <person name="Putnam N.H."/>
            <person name="Zhou S."/>
            <person name="Allen A.E."/>
            <person name="Apt K.E."/>
            <person name="Bechner M."/>
            <person name="Brzezinski M.A."/>
            <person name="Chaal B.K."/>
            <person name="Chiovitti A."/>
            <person name="Davis A.K."/>
            <person name="Demarest M.S."/>
            <person name="Detter J.C."/>
            <person name="Glavina T."/>
            <person name="Goodstein D."/>
            <person name="Hadi M.Z."/>
            <person name="Hellsten U."/>
            <person name="Hildebrand M."/>
            <person name="Jenkins B.D."/>
            <person name="Jurka J."/>
            <person name="Kapitonov V.V."/>
            <person name="Kroger N."/>
            <person name="Lau W.W."/>
            <person name="Lane T.W."/>
            <person name="Larimer F.W."/>
            <person name="Lippmeier J.C."/>
            <person name="Lucas S."/>
            <person name="Medina M."/>
            <person name="Montsant A."/>
            <person name="Obornik M."/>
            <person name="Parker M.S."/>
            <person name="Palenik B."/>
            <person name="Pazour G.J."/>
            <person name="Richardson P.M."/>
            <person name="Rynearson T.A."/>
            <person name="Saito M.A."/>
            <person name="Schwartz D.C."/>
            <person name="Thamatrakoln K."/>
            <person name="Valentin K."/>
            <person name="Vardi A."/>
            <person name="Wilkerson F.P."/>
            <person name="Rokhsar D.S."/>
        </authorList>
    </citation>
    <scope>NUCLEOTIDE SEQUENCE [LARGE SCALE GENOMIC DNA]</scope>
    <source>
        <strain evidence="4 5">CCMP1335</strain>
    </source>
</reference>
<name>B8LDD2_THAPS</name>
<evidence type="ECO:0000256" key="2">
    <source>
        <dbReference type="ARBA" id="ARBA00022777"/>
    </source>
</evidence>
<feature type="compositionally biased region" description="Acidic residues" evidence="3">
    <location>
        <begin position="179"/>
        <end position="190"/>
    </location>
</feature>
<evidence type="ECO:0000313" key="4">
    <source>
        <dbReference type="EMBL" id="EED86788.1"/>
    </source>
</evidence>
<dbReference type="EMBL" id="DS999419">
    <property type="protein sequence ID" value="EED86788.1"/>
    <property type="molecule type" value="Genomic_DNA"/>
</dbReference>
<keyword evidence="5" id="KW-1185">Reference proteome</keyword>
<dbReference type="KEGG" id="tps:THAPSDRAFT_25488"/>
<dbReference type="Gene3D" id="3.30.230.120">
    <property type="match status" value="1"/>
</dbReference>
<keyword evidence="2" id="KW-0418">Kinase</keyword>
<evidence type="ECO:0000256" key="3">
    <source>
        <dbReference type="SAM" id="MobiDB-lite"/>
    </source>
</evidence>
<dbReference type="RefSeq" id="XP_002297060.1">
    <property type="nucleotide sequence ID" value="XM_002297024.1"/>
</dbReference>
<keyword evidence="1" id="KW-0808">Transferase</keyword>
<organism evidence="4 5">
    <name type="scientific">Thalassiosira pseudonana</name>
    <name type="common">Marine diatom</name>
    <name type="synonym">Cyclotella nana</name>
    <dbReference type="NCBI Taxonomy" id="35128"/>
    <lineage>
        <taxon>Eukaryota</taxon>
        <taxon>Sar</taxon>
        <taxon>Stramenopiles</taxon>
        <taxon>Ochrophyta</taxon>
        <taxon>Bacillariophyta</taxon>
        <taxon>Coscinodiscophyceae</taxon>
        <taxon>Thalassiosirophycidae</taxon>
        <taxon>Thalassiosirales</taxon>
        <taxon>Thalassiosiraceae</taxon>
        <taxon>Thalassiosira</taxon>
    </lineage>
</organism>
<dbReference type="GeneID" id="7444321"/>
<reference evidence="4 5" key="2">
    <citation type="journal article" date="2008" name="Nature">
        <title>The Phaeodactylum genome reveals the evolutionary history of diatom genomes.</title>
        <authorList>
            <person name="Bowler C."/>
            <person name="Allen A.E."/>
            <person name="Badger J.H."/>
            <person name="Grimwood J."/>
            <person name="Jabbari K."/>
            <person name="Kuo A."/>
            <person name="Maheswari U."/>
            <person name="Martens C."/>
            <person name="Maumus F."/>
            <person name="Otillar R.P."/>
            <person name="Rayko E."/>
            <person name="Salamov A."/>
            <person name="Vandepoele K."/>
            <person name="Beszteri B."/>
            <person name="Gruber A."/>
            <person name="Heijde M."/>
            <person name="Katinka M."/>
            <person name="Mock T."/>
            <person name="Valentin K."/>
            <person name="Verret F."/>
            <person name="Berges J.A."/>
            <person name="Brownlee C."/>
            <person name="Cadoret J.P."/>
            <person name="Chiovitti A."/>
            <person name="Choi C.J."/>
            <person name="Coesel S."/>
            <person name="De Martino A."/>
            <person name="Detter J.C."/>
            <person name="Durkin C."/>
            <person name="Falciatore A."/>
            <person name="Fournet J."/>
            <person name="Haruta M."/>
            <person name="Huysman M.J."/>
            <person name="Jenkins B.D."/>
            <person name="Jiroutova K."/>
            <person name="Jorgensen R.E."/>
            <person name="Joubert Y."/>
            <person name="Kaplan A."/>
            <person name="Kroger N."/>
            <person name="Kroth P.G."/>
            <person name="La Roche J."/>
            <person name="Lindquist E."/>
            <person name="Lommer M."/>
            <person name="Martin-Jezequel V."/>
            <person name="Lopez P.J."/>
            <person name="Lucas S."/>
            <person name="Mangogna M."/>
            <person name="McGinnis K."/>
            <person name="Medlin L.K."/>
            <person name="Montsant A."/>
            <person name="Oudot-Le Secq M.P."/>
            <person name="Napoli C."/>
            <person name="Obornik M."/>
            <person name="Parker M.S."/>
            <person name="Petit J.L."/>
            <person name="Porcel B.M."/>
            <person name="Poulsen N."/>
            <person name="Robison M."/>
            <person name="Rychlewski L."/>
            <person name="Rynearson T.A."/>
            <person name="Schmutz J."/>
            <person name="Shapiro H."/>
            <person name="Siaut M."/>
            <person name="Stanley M."/>
            <person name="Sussman M.R."/>
            <person name="Taylor A.R."/>
            <person name="Vardi A."/>
            <person name="von Dassow P."/>
            <person name="Vyverman W."/>
            <person name="Willis A."/>
            <person name="Wyrwicz L.S."/>
            <person name="Rokhsar D.S."/>
            <person name="Weissenbach J."/>
            <person name="Armbrust E.V."/>
            <person name="Green B.R."/>
            <person name="Van de Peer Y."/>
            <person name="Grigoriev I.V."/>
        </authorList>
    </citation>
    <scope>NUCLEOTIDE SEQUENCE [LARGE SCALE GENOMIC DNA]</scope>
    <source>
        <strain evidence="4 5">CCMP1335</strain>
    </source>
</reference>
<dbReference type="GO" id="GO:0042352">
    <property type="term" value="P:GDP-L-fucose salvage"/>
    <property type="evidence" value="ECO:0000318"/>
    <property type="project" value="GO_Central"/>
</dbReference>
<dbReference type="FunFam" id="3.30.230.120:FF:000015">
    <property type="entry name" value="Blr5970 protein"/>
    <property type="match status" value="1"/>
</dbReference>
<dbReference type="PANTHER" id="PTHR32463">
    <property type="entry name" value="L-FUCOSE KINASE"/>
    <property type="match status" value="1"/>
</dbReference>
<evidence type="ECO:0000256" key="1">
    <source>
        <dbReference type="ARBA" id="ARBA00022679"/>
    </source>
</evidence>
<dbReference type="InterPro" id="IPR029044">
    <property type="entry name" value="Nucleotide-diphossugar_trans"/>
</dbReference>
<evidence type="ECO:0008006" key="6">
    <source>
        <dbReference type="Google" id="ProtNLM"/>
    </source>
</evidence>
<dbReference type="Proteomes" id="UP000001449">
    <property type="component" value="Unassembled WGS sequence"/>
</dbReference>
<feature type="region of interest" description="Disordered" evidence="3">
    <location>
        <begin position="165"/>
        <end position="196"/>
    </location>
</feature>
<dbReference type="HOGENOM" id="CLU_282094_0_0_1"/>
<evidence type="ECO:0000313" key="5">
    <source>
        <dbReference type="Proteomes" id="UP000001449"/>
    </source>
</evidence>
<dbReference type="SUPFAM" id="SSF53448">
    <property type="entry name" value="Nucleotide-diphospho-sugar transferases"/>
    <property type="match status" value="1"/>
</dbReference>
<dbReference type="PANTHER" id="PTHR32463:SF0">
    <property type="entry name" value="L-FUCOSE KINASE"/>
    <property type="match status" value="1"/>
</dbReference>
<accession>B8LDD2</accession>
<dbReference type="InParanoid" id="B8LDD2"/>